<evidence type="ECO:0000313" key="10">
    <source>
        <dbReference type="Proteomes" id="UP001055940"/>
    </source>
</evidence>
<keyword evidence="4 6" id="KW-0479">Metal-binding</keyword>
<feature type="binding site" evidence="6">
    <location>
        <position position="267"/>
    </location>
    <ligand>
        <name>a divalent metal cation</name>
        <dbReference type="ChEBI" id="CHEBI:60240"/>
        <label>1</label>
    </ligand>
</feature>
<dbReference type="PANTHER" id="PTHR43330">
    <property type="entry name" value="METHIONINE AMINOPEPTIDASE"/>
    <property type="match status" value="1"/>
</dbReference>
<evidence type="ECO:0000256" key="6">
    <source>
        <dbReference type="HAMAP-Rule" id="MF_01974"/>
    </source>
</evidence>
<evidence type="ECO:0000256" key="1">
    <source>
        <dbReference type="ARBA" id="ARBA00002521"/>
    </source>
</evidence>
<evidence type="ECO:0000256" key="4">
    <source>
        <dbReference type="ARBA" id="ARBA00022723"/>
    </source>
</evidence>
<dbReference type="InterPro" id="IPR001714">
    <property type="entry name" value="Pept_M24_MAP"/>
</dbReference>
<keyword evidence="3 6" id="KW-0645">Protease</keyword>
<dbReference type="PANTHER" id="PTHR43330:SF16">
    <property type="entry name" value="METHIONINE AMINOPEPTIDASE 2"/>
    <property type="match status" value="1"/>
</dbReference>
<keyword evidence="10" id="KW-1185">Reference proteome</keyword>
<protein>
    <recommendedName>
        <fullName evidence="6 7">Methionine aminopeptidase</fullName>
        <shortName evidence="6">MAP</shortName>
        <shortName evidence="6">MetAP</shortName>
        <ecNumber evidence="6 7">3.4.11.18</ecNumber>
    </recommendedName>
    <alternativeName>
        <fullName evidence="6">Peptidase M</fullName>
    </alternativeName>
</protein>
<feature type="binding site" evidence="6">
    <location>
        <position position="267"/>
    </location>
    <ligand>
        <name>a divalent metal cation</name>
        <dbReference type="ChEBI" id="CHEBI:60240"/>
        <label>2</label>
        <note>catalytic</note>
    </ligand>
</feature>
<dbReference type="Gene3D" id="3.90.230.10">
    <property type="entry name" value="Creatinase/methionine aminopeptidase superfamily"/>
    <property type="match status" value="1"/>
</dbReference>
<name>A0ABY5D2Z1_9ACTN</name>
<dbReference type="SUPFAM" id="SSF55920">
    <property type="entry name" value="Creatinase/aminopeptidase"/>
    <property type="match status" value="1"/>
</dbReference>
<feature type="binding site" evidence="6">
    <location>
        <position position="203"/>
    </location>
    <ligand>
        <name>a divalent metal cation</name>
        <dbReference type="ChEBI" id="CHEBI:60240"/>
        <label>2</label>
        <note>catalytic</note>
    </ligand>
</feature>
<evidence type="ECO:0000256" key="3">
    <source>
        <dbReference type="ARBA" id="ARBA00022670"/>
    </source>
</evidence>
<evidence type="ECO:0000256" key="5">
    <source>
        <dbReference type="ARBA" id="ARBA00022801"/>
    </source>
</evidence>
<proteinExistence type="inferred from homology"/>
<feature type="binding site" evidence="6">
    <location>
        <position position="210"/>
    </location>
    <ligand>
        <name>substrate</name>
    </ligand>
</feature>
<dbReference type="RefSeq" id="WP_254417745.1">
    <property type="nucleotide sequence ID" value="NZ_BAAAJB010000035.1"/>
</dbReference>
<gene>
    <name evidence="6 9" type="primary">map</name>
    <name evidence="9" type="ORF">NE857_23940</name>
</gene>
<evidence type="ECO:0000313" key="9">
    <source>
        <dbReference type="EMBL" id="USY18345.1"/>
    </source>
</evidence>
<dbReference type="InterPro" id="IPR000994">
    <property type="entry name" value="Pept_M24"/>
</dbReference>
<comment type="subunit">
    <text evidence="6">Monomer.</text>
</comment>
<dbReference type="InterPro" id="IPR002467">
    <property type="entry name" value="Pept_M24A_MAP1"/>
</dbReference>
<feature type="binding site" evidence="6">
    <location>
        <position position="236"/>
    </location>
    <ligand>
        <name>a divalent metal cation</name>
        <dbReference type="ChEBI" id="CHEBI:60240"/>
        <label>2</label>
        <note>catalytic</note>
    </ligand>
</feature>
<dbReference type="EC" id="3.4.11.18" evidence="6 7"/>
<dbReference type="InterPro" id="IPR036005">
    <property type="entry name" value="Creatinase/aminopeptidase-like"/>
</dbReference>
<sequence length="283" mass="31119">MTTPLVPGRISPQRSVPSHIIRPEYVGQKHPVEGVLGDIQTPETIERIRVAGRIAAQALEEVGKNIQPGVTTDELDRIGHEFLLDHGAYPSTLGYKGYPKSLCSSLNEVICHGIPDDTVVRDGDIVNIDITAYKDGVHGDTNATFLSGEVSEENRLLVERTREATMRAIKACRPGRQINVIGRVIESYAKRFGYGVVRDFTGHGVGPEFHSGLVVPHYDDPRATTVMEPGMTFTIEPMITLGGVEYDMWDDGWTAVTADRKWTAQFEHTLVITDSGAEILTLP</sequence>
<comment type="function">
    <text evidence="1 6">Removes the N-terminal methionine from nascent proteins. The N-terminal methionine is often cleaved when the second residue in the primary sequence is small and uncharged (Met-Ala-, Cys, Gly, Pro, Ser, Thr, or Val). Requires deformylation of the N(alpha)-formylated initiator methionine before it can be hydrolyzed.</text>
</comment>
<dbReference type="PRINTS" id="PR00599">
    <property type="entry name" value="MAPEPTIDASE"/>
</dbReference>
<dbReference type="EMBL" id="CP099837">
    <property type="protein sequence ID" value="USY18345.1"/>
    <property type="molecule type" value="Genomic_DNA"/>
</dbReference>
<dbReference type="GO" id="GO:0004239">
    <property type="term" value="F:initiator methionyl aminopeptidase activity"/>
    <property type="evidence" value="ECO:0007669"/>
    <property type="project" value="UniProtKB-EC"/>
</dbReference>
<feature type="binding site" evidence="6">
    <location>
        <position position="140"/>
    </location>
    <ligand>
        <name>a divalent metal cation</name>
        <dbReference type="ChEBI" id="CHEBI:60240"/>
        <label>2</label>
        <note>catalytic</note>
    </ligand>
</feature>
<keyword evidence="2 6" id="KW-0031">Aminopeptidase</keyword>
<feature type="binding site" evidence="6">
    <location>
        <position position="112"/>
    </location>
    <ligand>
        <name>substrate</name>
    </ligand>
</feature>
<comment type="catalytic activity">
    <reaction evidence="6 7">
        <text>Release of N-terminal amino acids, preferentially methionine, from peptides and arylamides.</text>
        <dbReference type="EC" id="3.4.11.18"/>
    </reaction>
</comment>
<feature type="domain" description="Peptidase M24" evidence="8">
    <location>
        <begin position="46"/>
        <end position="274"/>
    </location>
</feature>
<dbReference type="CDD" id="cd01086">
    <property type="entry name" value="MetAP1"/>
    <property type="match status" value="1"/>
</dbReference>
<dbReference type="HAMAP" id="MF_01974">
    <property type="entry name" value="MetAP_1"/>
    <property type="match status" value="1"/>
</dbReference>
<organism evidence="9 10">
    <name type="scientific">Nocardiopsis exhalans</name>
    <dbReference type="NCBI Taxonomy" id="163604"/>
    <lineage>
        <taxon>Bacteria</taxon>
        <taxon>Bacillati</taxon>
        <taxon>Actinomycetota</taxon>
        <taxon>Actinomycetes</taxon>
        <taxon>Streptosporangiales</taxon>
        <taxon>Nocardiopsidaceae</taxon>
        <taxon>Nocardiopsis</taxon>
    </lineage>
</organism>
<dbReference type="PROSITE" id="PS00680">
    <property type="entry name" value="MAP_1"/>
    <property type="match status" value="1"/>
</dbReference>
<dbReference type="Pfam" id="PF00557">
    <property type="entry name" value="Peptidase_M24"/>
    <property type="match status" value="1"/>
</dbReference>
<keyword evidence="5 6" id="KW-0378">Hydrolase</keyword>
<evidence type="ECO:0000259" key="8">
    <source>
        <dbReference type="Pfam" id="PF00557"/>
    </source>
</evidence>
<dbReference type="Proteomes" id="UP001055940">
    <property type="component" value="Chromosome"/>
</dbReference>
<evidence type="ECO:0000256" key="2">
    <source>
        <dbReference type="ARBA" id="ARBA00022438"/>
    </source>
</evidence>
<reference evidence="9" key="1">
    <citation type="submission" date="2022-06" db="EMBL/GenBank/DDBJ databases">
        <authorList>
            <person name="Ping M."/>
        </authorList>
    </citation>
    <scope>NUCLEOTIDE SEQUENCE</scope>
    <source>
        <strain evidence="9">JCM11759T</strain>
    </source>
</reference>
<accession>A0ABY5D2Z1</accession>
<comment type="similarity">
    <text evidence="6">Belongs to the peptidase M24A family. Methionine aminopeptidase type 1 subfamily.</text>
</comment>
<feature type="binding site" evidence="6">
    <location>
        <position position="129"/>
    </location>
    <ligand>
        <name>a divalent metal cation</name>
        <dbReference type="ChEBI" id="CHEBI:60240"/>
        <label>1</label>
    </ligand>
</feature>
<dbReference type="NCBIfam" id="TIGR00500">
    <property type="entry name" value="met_pdase_I"/>
    <property type="match status" value="1"/>
</dbReference>
<evidence type="ECO:0000256" key="7">
    <source>
        <dbReference type="RuleBase" id="RU003653"/>
    </source>
</evidence>
<comment type="cofactor">
    <cofactor evidence="6">
        <name>Co(2+)</name>
        <dbReference type="ChEBI" id="CHEBI:48828"/>
    </cofactor>
    <cofactor evidence="6">
        <name>Zn(2+)</name>
        <dbReference type="ChEBI" id="CHEBI:29105"/>
    </cofactor>
    <cofactor evidence="6">
        <name>Mn(2+)</name>
        <dbReference type="ChEBI" id="CHEBI:29035"/>
    </cofactor>
    <cofactor evidence="6">
        <name>Fe(2+)</name>
        <dbReference type="ChEBI" id="CHEBI:29033"/>
    </cofactor>
    <text evidence="6">Binds 2 divalent metal cations per subunit. Has a high-affinity and a low affinity metal-binding site. The true nature of the physiological cofactor is under debate. The enzyme is active with cobalt, zinc, manganese or divalent iron ions. Most likely, methionine aminopeptidases function as mononuclear Fe(2+)-metalloproteases under physiological conditions, and the catalytically relevant metal-binding site has been assigned to the histidine-containing high-affinity site.</text>
</comment>
<feature type="binding site" evidence="6">
    <location>
        <position position="140"/>
    </location>
    <ligand>
        <name>a divalent metal cation</name>
        <dbReference type="ChEBI" id="CHEBI:60240"/>
        <label>1</label>
    </ligand>
</feature>